<evidence type="ECO:0000313" key="2">
    <source>
        <dbReference type="Proteomes" id="UP000176253"/>
    </source>
</evidence>
<reference evidence="1 2" key="1">
    <citation type="journal article" date="2016" name="Nat. Commun.">
        <title>Thousands of microbial genomes shed light on interconnected biogeochemical processes in an aquifer system.</title>
        <authorList>
            <person name="Anantharaman K."/>
            <person name="Brown C.T."/>
            <person name="Hug L.A."/>
            <person name="Sharon I."/>
            <person name="Castelle C.J."/>
            <person name="Probst A.J."/>
            <person name="Thomas B.C."/>
            <person name="Singh A."/>
            <person name="Wilkins M.J."/>
            <person name="Karaoz U."/>
            <person name="Brodie E.L."/>
            <person name="Williams K.H."/>
            <person name="Hubbard S.S."/>
            <person name="Banfield J.F."/>
        </authorList>
    </citation>
    <scope>NUCLEOTIDE SEQUENCE [LARGE SCALE GENOMIC DNA]</scope>
</reference>
<evidence type="ECO:0000313" key="1">
    <source>
        <dbReference type="EMBL" id="OGG16039.1"/>
    </source>
</evidence>
<organism evidence="1 2">
    <name type="scientific">Candidatus Gottesmanbacteria bacterium RIFCSPHIGHO2_02_FULL_39_14</name>
    <dbReference type="NCBI Taxonomy" id="1798383"/>
    <lineage>
        <taxon>Bacteria</taxon>
        <taxon>Candidatus Gottesmaniibacteriota</taxon>
    </lineage>
</organism>
<name>A0A1F5ZU91_9BACT</name>
<dbReference type="Proteomes" id="UP000176253">
    <property type="component" value="Unassembled WGS sequence"/>
</dbReference>
<dbReference type="EMBL" id="MFJM01000061">
    <property type="protein sequence ID" value="OGG16039.1"/>
    <property type="molecule type" value="Genomic_DNA"/>
</dbReference>
<gene>
    <name evidence="1" type="ORF">A3D78_01390</name>
</gene>
<proteinExistence type="predicted"/>
<accession>A0A1F5ZU91</accession>
<protein>
    <submittedName>
        <fullName evidence="1">Uncharacterized protein</fullName>
    </submittedName>
</protein>
<comment type="caution">
    <text evidence="1">The sequence shown here is derived from an EMBL/GenBank/DDBJ whole genome shotgun (WGS) entry which is preliminary data.</text>
</comment>
<sequence length="256" mass="29853">MDTKSELQQQLTPAERKELIALPALVIRPHTAEEEFEYLRYVLDNVSFSRQHGYSFEIPDNHEFKKLAELSPNFDGVDWDHTKSLFKDQLYDPSFYNAGLQALENERPRIEKAFPSFLQFNKNWGFKVYPMYDLALTRYGRGGTSYEDTGKIIMLTRRDGTFKRKHPSHTPIHEMVELGIKQLALQYKLTQGERERFVDHLCISGLGDLVPEYKFQTDDPDLSQVGDKNVDPFFSDKSLINLTDALNKYVSRYPRE</sequence>
<dbReference type="AlphaFoldDB" id="A0A1F5ZU91"/>